<evidence type="ECO:0000313" key="9">
    <source>
        <dbReference type="EMBL" id="ODN67778.1"/>
    </source>
</evidence>
<dbReference type="Pfam" id="PF11846">
    <property type="entry name" value="Wzy_C_2"/>
    <property type="match status" value="1"/>
</dbReference>
<feature type="transmembrane region" description="Helical" evidence="5">
    <location>
        <begin position="403"/>
        <end position="420"/>
    </location>
</feature>
<keyword evidence="10" id="KW-1185">Reference proteome</keyword>
<dbReference type="AlphaFoldDB" id="A0A1E3GUM5"/>
<feature type="transmembrane region" description="Helical" evidence="5">
    <location>
        <begin position="199"/>
        <end position="217"/>
    </location>
</feature>
<dbReference type="GO" id="GO:0016020">
    <property type="term" value="C:membrane"/>
    <property type="evidence" value="ECO:0007669"/>
    <property type="project" value="UniProtKB-SubCell"/>
</dbReference>
<feature type="transmembrane region" description="Helical" evidence="5">
    <location>
        <begin position="223"/>
        <end position="239"/>
    </location>
</feature>
<evidence type="ECO:0000259" key="7">
    <source>
        <dbReference type="Pfam" id="PF11846"/>
    </source>
</evidence>
<gene>
    <name evidence="9" type="ORF">A9E74_00614</name>
</gene>
<dbReference type="InterPro" id="IPR031726">
    <property type="entry name" value="PglL_A"/>
</dbReference>
<feature type="domain" description="O-antigen ligase-related" evidence="6">
    <location>
        <begin position="211"/>
        <end position="357"/>
    </location>
</feature>
<dbReference type="GO" id="GO:0016874">
    <property type="term" value="F:ligase activity"/>
    <property type="evidence" value="ECO:0007669"/>
    <property type="project" value="UniProtKB-KW"/>
</dbReference>
<comment type="subcellular location">
    <subcellularLocation>
        <location evidence="1">Membrane</location>
        <topology evidence="1">Multi-pass membrane protein</topology>
    </subcellularLocation>
</comment>
<evidence type="ECO:0000256" key="2">
    <source>
        <dbReference type="ARBA" id="ARBA00022692"/>
    </source>
</evidence>
<keyword evidence="9" id="KW-0436">Ligase</keyword>
<proteinExistence type="predicted"/>
<evidence type="ECO:0000256" key="4">
    <source>
        <dbReference type="ARBA" id="ARBA00023136"/>
    </source>
</evidence>
<feature type="transmembrane region" description="Helical" evidence="5">
    <location>
        <begin position="77"/>
        <end position="94"/>
    </location>
</feature>
<dbReference type="PATRIC" id="fig|291169.3.peg.616"/>
<evidence type="ECO:0000259" key="8">
    <source>
        <dbReference type="Pfam" id="PF15864"/>
    </source>
</evidence>
<feature type="transmembrane region" description="Helical" evidence="5">
    <location>
        <begin position="100"/>
        <end position="118"/>
    </location>
</feature>
<evidence type="ECO:0000256" key="3">
    <source>
        <dbReference type="ARBA" id="ARBA00022989"/>
    </source>
</evidence>
<keyword evidence="2 5" id="KW-0812">Transmembrane</keyword>
<dbReference type="STRING" id="291169.A9E74_00614"/>
<feature type="transmembrane region" description="Helical" evidence="5">
    <location>
        <begin position="342"/>
        <end position="369"/>
    </location>
</feature>
<keyword evidence="4 5" id="KW-0472">Membrane</keyword>
<keyword evidence="3 5" id="KW-1133">Transmembrane helix</keyword>
<dbReference type="InterPro" id="IPR051533">
    <property type="entry name" value="WaaL-like"/>
</dbReference>
<feature type="transmembrane region" description="Helical" evidence="5">
    <location>
        <begin position="168"/>
        <end position="190"/>
    </location>
</feature>
<dbReference type="Pfam" id="PF04932">
    <property type="entry name" value="Wzy_C"/>
    <property type="match status" value="1"/>
</dbReference>
<feature type="transmembrane region" description="Helical" evidence="5">
    <location>
        <begin position="376"/>
        <end position="397"/>
    </location>
</feature>
<feature type="domain" description="Protein glycosylation ligase" evidence="8">
    <location>
        <begin position="167"/>
        <end position="189"/>
    </location>
</feature>
<dbReference type="InterPro" id="IPR021797">
    <property type="entry name" value="Wzy_C_2"/>
</dbReference>
<name>A0A1E3GUM5_9GAMM</name>
<dbReference type="Proteomes" id="UP000094379">
    <property type="component" value="Unassembled WGS sequence"/>
</dbReference>
<dbReference type="Pfam" id="PF15864">
    <property type="entry name" value="PglL_A"/>
    <property type="match status" value="1"/>
</dbReference>
<accession>A0A1E3GUM5</accession>
<feature type="transmembrane region" description="Helical" evidence="5">
    <location>
        <begin position="20"/>
        <end position="40"/>
    </location>
</feature>
<comment type="caution">
    <text evidence="9">The sequence shown here is derived from an EMBL/GenBank/DDBJ whole genome shotgun (WGS) entry which is preliminary data.</text>
</comment>
<dbReference type="PANTHER" id="PTHR37422:SF13">
    <property type="entry name" value="LIPOPOLYSACCHARIDE BIOSYNTHESIS PROTEIN PA4999-RELATED"/>
    <property type="match status" value="1"/>
</dbReference>
<dbReference type="PANTHER" id="PTHR37422">
    <property type="entry name" value="TEICHURONIC ACID BIOSYNTHESIS PROTEIN TUAE"/>
    <property type="match status" value="1"/>
</dbReference>
<feature type="transmembrane region" description="Helical" evidence="5">
    <location>
        <begin position="130"/>
        <end position="148"/>
    </location>
</feature>
<feature type="transmembrane region" description="Helical" evidence="5">
    <location>
        <begin position="432"/>
        <end position="449"/>
    </location>
</feature>
<evidence type="ECO:0000256" key="5">
    <source>
        <dbReference type="SAM" id="Phobius"/>
    </source>
</evidence>
<organism evidence="9 10">
    <name type="scientific">Methylophaga muralis</name>
    <dbReference type="NCBI Taxonomy" id="291169"/>
    <lineage>
        <taxon>Bacteria</taxon>
        <taxon>Pseudomonadati</taxon>
        <taxon>Pseudomonadota</taxon>
        <taxon>Gammaproteobacteria</taxon>
        <taxon>Thiotrichales</taxon>
        <taxon>Piscirickettsiaceae</taxon>
        <taxon>Methylophaga</taxon>
    </lineage>
</organism>
<feature type="transmembrane region" description="Helical" evidence="5">
    <location>
        <begin position="46"/>
        <end position="65"/>
    </location>
</feature>
<evidence type="ECO:0000256" key="1">
    <source>
        <dbReference type="ARBA" id="ARBA00004141"/>
    </source>
</evidence>
<evidence type="ECO:0000313" key="10">
    <source>
        <dbReference type="Proteomes" id="UP000094379"/>
    </source>
</evidence>
<feature type="transmembrane region" description="Helical" evidence="5">
    <location>
        <begin position="246"/>
        <end position="264"/>
    </location>
</feature>
<dbReference type="InterPro" id="IPR007016">
    <property type="entry name" value="O-antigen_ligase-rel_domated"/>
</dbReference>
<sequence>MSRYLSKYPLLPQHRIEWFLAILFLISPFYLVPSLGGTGFDLPFNITVWVAATLVIAYSVWYFCGQDTLILPANYKGLLALPVGILLAAALAGVEDPITWLFRITYVMAGVIFLFGLFQFRLKNTDRILLLIAIATLLHSVVGILQLFQLPVLSSWITRTDNAIATGVFQQVNVMASFLTTGILISVYLCLRPISYKRLYLRAFLLVTISVATYVMVATGSRVGLLSAILGLLMLLIAYRNQVIKNLKTIIAAFVLIIVASLLAKEGLHQTVDKTYKVVEAQYSDQRASIYRISLDAFTQAPIKGHGIGTFLGQFGLASSKFYHQHPNAKMPSYLTHPHNELLQWAIEGGLLAVLGILTAMFSVLWFAFSYKQQRLIVYLAMLLPITLHTQVELPFYLSSLHWFIWLTLLFVLLNNYAVIKHNSLSSTANKTLRGLTLLLLTISLVFLLQTSRAQQQLYQYISQSQQTPQLDITLSNPYYKTYAQQIVMRSHLHAAIAAEDSEKIIQITSWFETELGKKPELKLFEDVINGYIALGLDQQRCEAINTSLQYYPGNKVLQNLQDECLTIN</sequence>
<feature type="domain" description="Virulence factor membrane-bound polymerase C-terminal" evidence="7">
    <location>
        <begin position="379"/>
        <end position="556"/>
    </location>
</feature>
<protein>
    <submittedName>
        <fullName evidence="9">O-Antigen ligase</fullName>
    </submittedName>
</protein>
<reference evidence="9 10" key="1">
    <citation type="submission" date="2016-07" db="EMBL/GenBank/DDBJ databases">
        <title>Draft Genome Sequence of Methylophaga muralis Bur 1.</title>
        <authorList>
            <person name="Vasilenko O.V."/>
            <person name="Doronina N.V."/>
            <person name="Shmareva M.N."/>
            <person name="Tarlachkov S.V."/>
            <person name="Mustakhimov I."/>
            <person name="Trotsenko Y.A."/>
        </authorList>
    </citation>
    <scope>NUCLEOTIDE SEQUENCE [LARGE SCALE GENOMIC DNA]</scope>
    <source>
        <strain evidence="9 10">Bur 1</strain>
    </source>
</reference>
<dbReference type="EMBL" id="MCRI01000003">
    <property type="protein sequence ID" value="ODN67778.1"/>
    <property type="molecule type" value="Genomic_DNA"/>
</dbReference>
<evidence type="ECO:0000259" key="6">
    <source>
        <dbReference type="Pfam" id="PF04932"/>
    </source>
</evidence>